<reference evidence="1" key="1">
    <citation type="submission" date="2023-11" db="EMBL/GenBank/DDBJ databases">
        <title>Gracilibacillus pellucida a moderately halophilic bacterium isolated from saline soil in Xinjiang province.</title>
        <authorList>
            <person name="Zhang Z."/>
            <person name="Tan F."/>
            <person name="Wang Y."/>
            <person name="Xia M."/>
        </authorList>
    </citation>
    <scope>NUCLEOTIDE SEQUENCE</scope>
    <source>
        <strain evidence="1">S3-1-1</strain>
    </source>
</reference>
<gene>
    <name evidence="1" type="ORF">SH601_13620</name>
</gene>
<evidence type="ECO:0000313" key="1">
    <source>
        <dbReference type="EMBL" id="MDX8047027.1"/>
    </source>
</evidence>
<keyword evidence="2" id="KW-1185">Reference proteome</keyword>
<name>A0ACC6M859_9BACI</name>
<accession>A0ACC6M859</accession>
<evidence type="ECO:0000313" key="2">
    <source>
        <dbReference type="Proteomes" id="UP001277972"/>
    </source>
</evidence>
<dbReference type="EMBL" id="JAWZSR010000008">
    <property type="protein sequence ID" value="MDX8047027.1"/>
    <property type="molecule type" value="Genomic_DNA"/>
</dbReference>
<protein>
    <submittedName>
        <fullName evidence="1">MFS transporter</fullName>
    </submittedName>
</protein>
<organism evidence="1 2">
    <name type="scientific">Gracilibacillus pellucidus</name>
    <dbReference type="NCBI Taxonomy" id="3095368"/>
    <lineage>
        <taxon>Bacteria</taxon>
        <taxon>Bacillati</taxon>
        <taxon>Bacillota</taxon>
        <taxon>Bacilli</taxon>
        <taxon>Bacillales</taxon>
        <taxon>Bacillaceae</taxon>
        <taxon>Gracilibacillus</taxon>
    </lineage>
</organism>
<sequence>MSDNKIILKNKIFRRYIYAYLITLVNIWVIPTLTPILLNKHFGIGQEFAFSIGLQWLPSILLGPITAFLISKWGPHKMYISVMFFYSAILALLSFASNSIHIQLLIFALGIGQAIASPSSLTLRAYVIPIGLEVAGNSIIIGIQRLSKILGPLLAGLLVLLSSVEMSFLVSSLLCIPSIIALCTIPLSRDKGNINKSNKSEKSDFKVRLLTLYKASKSFLIHEKLLMGLFVTAVGYTITLGALKIYLFSLADILGDSEQIYSFLLASQGFGALIGAIFSQVIISRLQKKLTLAKIYALVSIAEGLTLLLINIDHNLVLVTCVLIIAAIFETLAFVTYFTLLQKKISKEKQGIFNSLTMPIIDSSYLIGVVLLGFIIDKYSLSFILYIVVSFTILTVLMFIKPFIQEKL</sequence>
<dbReference type="Proteomes" id="UP001277972">
    <property type="component" value="Unassembled WGS sequence"/>
</dbReference>
<comment type="caution">
    <text evidence="1">The sequence shown here is derived from an EMBL/GenBank/DDBJ whole genome shotgun (WGS) entry which is preliminary data.</text>
</comment>
<proteinExistence type="predicted"/>